<dbReference type="InterPro" id="IPR028082">
    <property type="entry name" value="Peripla_BP_I"/>
</dbReference>
<gene>
    <name evidence="3" type="ORF">UFOPK3605_00869</name>
    <name evidence="4" type="ORF">UFOPK3897_00523</name>
    <name evidence="5" type="ORF">UFOPK4121_00992</name>
</gene>
<protein>
    <submittedName>
        <fullName evidence="3">Unannotated protein</fullName>
    </submittedName>
</protein>
<dbReference type="PANTHER" id="PTHR30483:SF6">
    <property type="entry name" value="PERIPLASMIC BINDING PROTEIN OF ABC TRANSPORTER FOR NATURAL AMINO ACIDS"/>
    <property type="match status" value="1"/>
</dbReference>
<dbReference type="Gene3D" id="3.40.50.2300">
    <property type="match status" value="2"/>
</dbReference>
<keyword evidence="1" id="KW-0732">Signal</keyword>
<proteinExistence type="predicted"/>
<evidence type="ECO:0000313" key="4">
    <source>
        <dbReference type="EMBL" id="CAB4972104.1"/>
    </source>
</evidence>
<reference evidence="3" key="1">
    <citation type="submission" date="2020-05" db="EMBL/GenBank/DDBJ databases">
        <authorList>
            <person name="Chiriac C."/>
            <person name="Salcher M."/>
            <person name="Ghai R."/>
            <person name="Kavagutti S V."/>
        </authorList>
    </citation>
    <scope>NUCLEOTIDE SEQUENCE</scope>
</reference>
<dbReference type="SUPFAM" id="SSF53822">
    <property type="entry name" value="Periplasmic binding protein-like I"/>
    <property type="match status" value="1"/>
</dbReference>
<dbReference type="EMBL" id="CAFBOF010000006">
    <property type="protein sequence ID" value="CAB4972104.1"/>
    <property type="molecule type" value="Genomic_DNA"/>
</dbReference>
<feature type="domain" description="Leucine-binding protein" evidence="2">
    <location>
        <begin position="65"/>
        <end position="384"/>
    </location>
</feature>
<accession>A0A6J7GGP6</accession>
<evidence type="ECO:0000313" key="5">
    <source>
        <dbReference type="EMBL" id="CAB5026488.1"/>
    </source>
</evidence>
<dbReference type="AlphaFoldDB" id="A0A6J7GGP6"/>
<dbReference type="InterPro" id="IPR028081">
    <property type="entry name" value="Leu-bd"/>
</dbReference>
<dbReference type="Pfam" id="PF13458">
    <property type="entry name" value="Peripla_BP_6"/>
    <property type="match status" value="1"/>
</dbReference>
<dbReference type="PROSITE" id="PS51257">
    <property type="entry name" value="PROKAR_LIPOPROTEIN"/>
    <property type="match status" value="1"/>
</dbReference>
<name>A0A6J7GGP6_9ZZZZ</name>
<organism evidence="3">
    <name type="scientific">freshwater metagenome</name>
    <dbReference type="NCBI Taxonomy" id="449393"/>
    <lineage>
        <taxon>unclassified sequences</taxon>
        <taxon>metagenomes</taxon>
        <taxon>ecological metagenomes</taxon>
    </lineage>
</organism>
<dbReference type="InterPro" id="IPR051010">
    <property type="entry name" value="BCAA_transport"/>
</dbReference>
<dbReference type="PANTHER" id="PTHR30483">
    <property type="entry name" value="LEUCINE-SPECIFIC-BINDING PROTEIN"/>
    <property type="match status" value="1"/>
</dbReference>
<evidence type="ECO:0000259" key="2">
    <source>
        <dbReference type="Pfam" id="PF13458"/>
    </source>
</evidence>
<evidence type="ECO:0000256" key="1">
    <source>
        <dbReference type="ARBA" id="ARBA00022729"/>
    </source>
</evidence>
<dbReference type="EMBL" id="CAFBPQ010000029">
    <property type="protein sequence ID" value="CAB5026488.1"/>
    <property type="molecule type" value="Genomic_DNA"/>
</dbReference>
<dbReference type="EMBL" id="CAFBMM010000038">
    <property type="protein sequence ID" value="CAB4907507.1"/>
    <property type="molecule type" value="Genomic_DNA"/>
</dbReference>
<sequence length="439" mass="45946">MKSKWWQLTVFSVVGCVALGSTFTSALAKTQSTKNSKPIVAKYCKEETSLGSLLGCTAKKAAGEPVKIGMINTETAPIGAFPELTAATETAVRWINAELGGVGGRPIELITCDTKFSPEGSQSCSQKMVDAKVSAVAGGIDIYADTGLKILEDNAIPYVGGIPAAFGQVKSPISFQFSGGTWGAGVAFADYAVKTLKAKNIGIMYADFGSIKNAAIEYSADIAKKLGAKNIETVPFAITATDFLAPLTAANAGNPDAIFVFAADTACVPVMRASQELGIQAKMLLVGACATPKSTTEAGVGSEGKLFNIEGPISGGGDPDTVMYTSVVKKYGQGLDPIGAGTVSFRAMMNLWVVMSNLKEKGTEPQAIIDAFRASKDAPSFMGHPYTCDGKQIPEFPALCSPQQIMVRYANKKLVQASKGTPSNPYGWIDVPAILKKVS</sequence>
<evidence type="ECO:0000313" key="3">
    <source>
        <dbReference type="EMBL" id="CAB4907507.1"/>
    </source>
</evidence>